<accession>A0A9W6HKG2</accession>
<dbReference type="InterPro" id="IPR028082">
    <property type="entry name" value="Peripla_BP_I"/>
</dbReference>
<dbReference type="GO" id="GO:0000976">
    <property type="term" value="F:transcription cis-regulatory region binding"/>
    <property type="evidence" value="ECO:0007669"/>
    <property type="project" value="TreeGrafter"/>
</dbReference>
<proteinExistence type="predicted"/>
<dbReference type="CDD" id="cd01392">
    <property type="entry name" value="HTH_LacI"/>
    <property type="match status" value="1"/>
</dbReference>
<evidence type="ECO:0000256" key="2">
    <source>
        <dbReference type="ARBA" id="ARBA00023125"/>
    </source>
</evidence>
<sequence length="393" mass="42126">MAREAARHEEDTTMTDAAAPARRPTVYDVAQQAGVSIASVSFAFRHPERLTDATRERVLAAARRLGYAPSAAARGLARGRTGTLGLHAFDLMLERADPGARADDEQSAVHRPTLGGGGVIPWGMTDDETLSDPRAFPLYVDEIQRGFALECWMMGRPVMVTSGSDSDVSIADTAGRVDGLAIFPTDALPSALSRVTVTIPTVLFSVAPDDDPYHRVRVDNRGGIRALIDHLVDDHGIDDIAFVGRLESTDGTERFGEYLASLRRWGLRPRPEPIDATVKGEHRLIEQLNALIDAGALPDALVCSTDQHALLAIDLLSARGLRVPEDVVVTGFDGILAGRLSTPTLTTVRQPMEAMGRAAARILAGQAGPLPDGQARFDAVFAPQLVVRRSCGC</sequence>
<dbReference type="InterPro" id="IPR000843">
    <property type="entry name" value="HTH_LacI"/>
</dbReference>
<evidence type="ECO:0000256" key="1">
    <source>
        <dbReference type="ARBA" id="ARBA00023015"/>
    </source>
</evidence>
<keyword evidence="3" id="KW-0804">Transcription</keyword>
<keyword evidence="2" id="KW-0238">DNA-binding</keyword>
<dbReference type="SUPFAM" id="SSF53822">
    <property type="entry name" value="Periplasmic binding protein-like I"/>
    <property type="match status" value="1"/>
</dbReference>
<reference evidence="5" key="2">
    <citation type="submission" date="2023-01" db="EMBL/GenBank/DDBJ databases">
        <authorList>
            <person name="Sun Q."/>
            <person name="Evtushenko L."/>
        </authorList>
    </citation>
    <scope>NUCLEOTIDE SEQUENCE</scope>
    <source>
        <strain evidence="5">VKM Ac-1940</strain>
    </source>
</reference>
<protein>
    <recommendedName>
        <fullName evidence="4">HTH lacI-type domain-containing protein</fullName>
    </recommendedName>
</protein>
<gene>
    <name evidence="5" type="ORF">GCM10017591_05280</name>
</gene>
<dbReference type="AlphaFoldDB" id="A0A9W6HKG2"/>
<keyword evidence="6" id="KW-1185">Reference proteome</keyword>
<dbReference type="Gene3D" id="1.10.260.40">
    <property type="entry name" value="lambda repressor-like DNA-binding domains"/>
    <property type="match status" value="1"/>
</dbReference>
<dbReference type="InterPro" id="IPR010982">
    <property type="entry name" value="Lambda_DNA-bd_dom_sf"/>
</dbReference>
<dbReference type="PANTHER" id="PTHR30146:SF109">
    <property type="entry name" value="HTH-TYPE TRANSCRIPTIONAL REGULATOR GALS"/>
    <property type="match status" value="1"/>
</dbReference>
<dbReference type="SMART" id="SM00354">
    <property type="entry name" value="HTH_LACI"/>
    <property type="match status" value="1"/>
</dbReference>
<dbReference type="EMBL" id="BSER01000002">
    <property type="protein sequence ID" value="GLJ94467.1"/>
    <property type="molecule type" value="Genomic_DNA"/>
</dbReference>
<dbReference type="PANTHER" id="PTHR30146">
    <property type="entry name" value="LACI-RELATED TRANSCRIPTIONAL REPRESSOR"/>
    <property type="match status" value="1"/>
</dbReference>
<comment type="caution">
    <text evidence="5">The sequence shown here is derived from an EMBL/GenBank/DDBJ whole genome shotgun (WGS) entry which is preliminary data.</text>
</comment>
<dbReference type="Pfam" id="PF00356">
    <property type="entry name" value="LacI"/>
    <property type="match status" value="1"/>
</dbReference>
<evidence type="ECO:0000259" key="4">
    <source>
        <dbReference type="PROSITE" id="PS50932"/>
    </source>
</evidence>
<feature type="domain" description="HTH lacI-type" evidence="4">
    <location>
        <begin position="24"/>
        <end position="78"/>
    </location>
</feature>
<dbReference type="GO" id="GO:0003700">
    <property type="term" value="F:DNA-binding transcription factor activity"/>
    <property type="evidence" value="ECO:0007669"/>
    <property type="project" value="TreeGrafter"/>
</dbReference>
<evidence type="ECO:0000256" key="3">
    <source>
        <dbReference type="ARBA" id="ARBA00023163"/>
    </source>
</evidence>
<dbReference type="PROSITE" id="PS50932">
    <property type="entry name" value="HTH_LACI_2"/>
    <property type="match status" value="1"/>
</dbReference>
<dbReference type="Pfam" id="PF13377">
    <property type="entry name" value="Peripla_BP_3"/>
    <property type="match status" value="1"/>
</dbReference>
<keyword evidence="1" id="KW-0805">Transcription regulation</keyword>
<evidence type="ECO:0000313" key="6">
    <source>
        <dbReference type="Proteomes" id="UP001142291"/>
    </source>
</evidence>
<dbReference type="InterPro" id="IPR046335">
    <property type="entry name" value="LacI/GalR-like_sensor"/>
</dbReference>
<name>A0A9W6HKG2_9MICO</name>
<evidence type="ECO:0000313" key="5">
    <source>
        <dbReference type="EMBL" id="GLJ94467.1"/>
    </source>
</evidence>
<dbReference type="SUPFAM" id="SSF47413">
    <property type="entry name" value="lambda repressor-like DNA-binding domains"/>
    <property type="match status" value="1"/>
</dbReference>
<dbReference type="Gene3D" id="3.40.50.2300">
    <property type="match status" value="2"/>
</dbReference>
<organism evidence="5 6">
    <name type="scientific">Microbacterium dextranolyticum</name>
    <dbReference type="NCBI Taxonomy" id="36806"/>
    <lineage>
        <taxon>Bacteria</taxon>
        <taxon>Bacillati</taxon>
        <taxon>Actinomycetota</taxon>
        <taxon>Actinomycetes</taxon>
        <taxon>Micrococcales</taxon>
        <taxon>Microbacteriaceae</taxon>
        <taxon>Microbacterium</taxon>
    </lineage>
</organism>
<dbReference type="Proteomes" id="UP001142291">
    <property type="component" value="Unassembled WGS sequence"/>
</dbReference>
<reference evidence="5" key="1">
    <citation type="journal article" date="2014" name="Int. J. Syst. Evol. Microbiol.">
        <title>Complete genome sequence of Corynebacterium casei LMG S-19264T (=DSM 44701T), isolated from a smear-ripened cheese.</title>
        <authorList>
            <consortium name="US DOE Joint Genome Institute (JGI-PGF)"/>
            <person name="Walter F."/>
            <person name="Albersmeier A."/>
            <person name="Kalinowski J."/>
            <person name="Ruckert C."/>
        </authorList>
    </citation>
    <scope>NUCLEOTIDE SEQUENCE</scope>
    <source>
        <strain evidence="5">VKM Ac-1940</strain>
    </source>
</reference>
<dbReference type="CDD" id="cd06267">
    <property type="entry name" value="PBP1_LacI_sugar_binding-like"/>
    <property type="match status" value="1"/>
</dbReference>